<dbReference type="SUPFAM" id="SSF103247">
    <property type="entry name" value="TT1751-like"/>
    <property type="match status" value="1"/>
</dbReference>
<dbReference type="InterPro" id="IPR005180">
    <property type="entry name" value="DUF302"/>
</dbReference>
<dbReference type="CDD" id="cd14797">
    <property type="entry name" value="DUF302"/>
    <property type="match status" value="1"/>
</dbReference>
<evidence type="ECO:0000259" key="1">
    <source>
        <dbReference type="Pfam" id="PF03625"/>
    </source>
</evidence>
<keyword evidence="3" id="KW-1185">Reference proteome</keyword>
<feature type="domain" description="DUF302" evidence="1">
    <location>
        <begin position="75"/>
        <end position="134"/>
    </location>
</feature>
<protein>
    <recommendedName>
        <fullName evidence="1">DUF302 domain-containing protein</fullName>
    </recommendedName>
</protein>
<name>A0ABQ3YAW1_9ACTN</name>
<proteinExistence type="predicted"/>
<sequence length="174" mass="18666">MTYNETRSRVTVERITLTSGRTFDDVLTSLYEGISRPDIAAAARAWLGATSYEEFEKVIAEAAGPSGLMQFLPLDQGAALAKLPGVPPRRLERIIAGNPLTMARLTRHVPEAGSYAPVSILVWEDGGAVHLAYDTMESSIAPYGSEPAFAVARELDTEVLTLMRAAADPGSDSI</sequence>
<dbReference type="Proteomes" id="UP000609879">
    <property type="component" value="Unassembled WGS sequence"/>
</dbReference>
<dbReference type="RefSeq" id="WP_203770799.1">
    <property type="nucleotide sequence ID" value="NZ_BAAABO010000002.1"/>
</dbReference>
<accession>A0ABQ3YAW1</accession>
<comment type="caution">
    <text evidence="2">The sequence shown here is derived from an EMBL/GenBank/DDBJ whole genome shotgun (WGS) entry which is preliminary data.</text>
</comment>
<dbReference type="InterPro" id="IPR035923">
    <property type="entry name" value="TT1751-like_sf"/>
</dbReference>
<organism evidence="2 3">
    <name type="scientific">Paractinoplanes deccanensis</name>
    <dbReference type="NCBI Taxonomy" id="113561"/>
    <lineage>
        <taxon>Bacteria</taxon>
        <taxon>Bacillati</taxon>
        <taxon>Actinomycetota</taxon>
        <taxon>Actinomycetes</taxon>
        <taxon>Micromonosporales</taxon>
        <taxon>Micromonosporaceae</taxon>
        <taxon>Paractinoplanes</taxon>
    </lineage>
</organism>
<dbReference type="Pfam" id="PF03625">
    <property type="entry name" value="DUF302"/>
    <property type="match status" value="1"/>
</dbReference>
<gene>
    <name evidence="2" type="ORF">Ade02nite_57780</name>
</gene>
<evidence type="ECO:0000313" key="3">
    <source>
        <dbReference type="Proteomes" id="UP000609879"/>
    </source>
</evidence>
<dbReference type="Gene3D" id="3.30.310.70">
    <property type="entry name" value="TT1751-like domain"/>
    <property type="match status" value="1"/>
</dbReference>
<evidence type="ECO:0000313" key="2">
    <source>
        <dbReference type="EMBL" id="GID77137.1"/>
    </source>
</evidence>
<dbReference type="EMBL" id="BOMI01000115">
    <property type="protein sequence ID" value="GID77137.1"/>
    <property type="molecule type" value="Genomic_DNA"/>
</dbReference>
<reference evidence="2 3" key="1">
    <citation type="submission" date="2021-01" db="EMBL/GenBank/DDBJ databases">
        <title>Whole genome shotgun sequence of Actinoplanes deccanensis NBRC 13994.</title>
        <authorList>
            <person name="Komaki H."/>
            <person name="Tamura T."/>
        </authorList>
    </citation>
    <scope>NUCLEOTIDE SEQUENCE [LARGE SCALE GENOMIC DNA]</scope>
    <source>
        <strain evidence="2 3">NBRC 13994</strain>
    </source>
</reference>